<dbReference type="AlphaFoldDB" id="A0A3M7SLH8"/>
<evidence type="ECO:0000313" key="2">
    <source>
        <dbReference type="EMBL" id="RNA36734.1"/>
    </source>
</evidence>
<comment type="caution">
    <text evidence="2">The sequence shown here is derived from an EMBL/GenBank/DDBJ whole genome shotgun (WGS) entry which is preliminary data.</text>
</comment>
<evidence type="ECO:0000256" key="1">
    <source>
        <dbReference type="SAM" id="Phobius"/>
    </source>
</evidence>
<sequence>MYFRVLSHYVQRATIGDLSCRPPPQASLAVQKTMRIFVQFVFEFHNTNKVKAKVFFFLILNGTFLGSYLVGRYNSYLERQKIMDIKGGNNIKLERCYKRRIRENNV</sequence>
<protein>
    <submittedName>
        <fullName evidence="2">Uncharacterized protein</fullName>
    </submittedName>
</protein>
<dbReference type="EMBL" id="REGN01001135">
    <property type="protein sequence ID" value="RNA36734.1"/>
    <property type="molecule type" value="Genomic_DNA"/>
</dbReference>
<proteinExistence type="predicted"/>
<dbReference type="Proteomes" id="UP000276133">
    <property type="component" value="Unassembled WGS sequence"/>
</dbReference>
<gene>
    <name evidence="2" type="ORF">BpHYR1_050676</name>
</gene>
<evidence type="ECO:0000313" key="3">
    <source>
        <dbReference type="Proteomes" id="UP000276133"/>
    </source>
</evidence>
<keyword evidence="3" id="KW-1185">Reference proteome</keyword>
<accession>A0A3M7SLH8</accession>
<keyword evidence="1" id="KW-0812">Transmembrane</keyword>
<reference evidence="2 3" key="1">
    <citation type="journal article" date="2018" name="Sci. Rep.">
        <title>Genomic signatures of local adaptation to the degree of environmental predictability in rotifers.</title>
        <authorList>
            <person name="Franch-Gras L."/>
            <person name="Hahn C."/>
            <person name="Garcia-Roger E.M."/>
            <person name="Carmona M.J."/>
            <person name="Serra M."/>
            <person name="Gomez A."/>
        </authorList>
    </citation>
    <scope>NUCLEOTIDE SEQUENCE [LARGE SCALE GENOMIC DNA]</scope>
    <source>
        <strain evidence="2">HYR1</strain>
    </source>
</reference>
<name>A0A3M7SLH8_BRAPC</name>
<keyword evidence="1" id="KW-0472">Membrane</keyword>
<organism evidence="2 3">
    <name type="scientific">Brachionus plicatilis</name>
    <name type="common">Marine rotifer</name>
    <name type="synonym">Brachionus muelleri</name>
    <dbReference type="NCBI Taxonomy" id="10195"/>
    <lineage>
        <taxon>Eukaryota</taxon>
        <taxon>Metazoa</taxon>
        <taxon>Spiralia</taxon>
        <taxon>Gnathifera</taxon>
        <taxon>Rotifera</taxon>
        <taxon>Eurotatoria</taxon>
        <taxon>Monogononta</taxon>
        <taxon>Pseudotrocha</taxon>
        <taxon>Ploima</taxon>
        <taxon>Brachionidae</taxon>
        <taxon>Brachionus</taxon>
    </lineage>
</organism>
<keyword evidence="1" id="KW-1133">Transmembrane helix</keyword>
<feature type="transmembrane region" description="Helical" evidence="1">
    <location>
        <begin position="54"/>
        <end position="71"/>
    </location>
</feature>